<protein>
    <recommendedName>
        <fullName evidence="1">HTH cro/C1-type domain-containing protein</fullName>
    </recommendedName>
</protein>
<accession>A0A091C6Y9</accession>
<dbReference type="OrthoDB" id="1859224at2"/>
<dbReference type="Proteomes" id="UP000029380">
    <property type="component" value="Unassembled WGS sequence"/>
</dbReference>
<reference evidence="2 3" key="1">
    <citation type="submission" date="2014-08" db="EMBL/GenBank/DDBJ databases">
        <title>Genome sequence of Tetragenococcus muriaticus.</title>
        <authorList>
            <person name="Chuea-nongthon C."/>
            <person name="Rodtong S."/>
            <person name="Yongsawatdigul J."/>
            <person name="Steele J.L."/>
            <person name="Liu X.-y."/>
            <person name="Speers J."/>
            <person name="Glasner J.D."/>
            <person name="Neeno-Eckwall E.C."/>
        </authorList>
    </citation>
    <scope>NUCLEOTIDE SEQUENCE [LARGE SCALE GENOMIC DNA]</scope>
    <source>
        <strain evidence="2 3">PMC-11-5</strain>
    </source>
</reference>
<dbReference type="EMBL" id="JPVU01000098">
    <property type="protein sequence ID" value="KFN92410.1"/>
    <property type="molecule type" value="Genomic_DNA"/>
</dbReference>
<dbReference type="InterPro" id="IPR001387">
    <property type="entry name" value="Cro/C1-type_HTH"/>
</dbReference>
<organism evidence="2 3">
    <name type="scientific">Tetragenococcus muriaticus PMC-11-5</name>
    <dbReference type="NCBI Taxonomy" id="1302649"/>
    <lineage>
        <taxon>Bacteria</taxon>
        <taxon>Bacillati</taxon>
        <taxon>Bacillota</taxon>
        <taxon>Bacilli</taxon>
        <taxon>Lactobacillales</taxon>
        <taxon>Enterococcaceae</taxon>
        <taxon>Tetragenococcus</taxon>
    </lineage>
</organism>
<dbReference type="SUPFAM" id="SSF47413">
    <property type="entry name" value="lambda repressor-like DNA-binding domains"/>
    <property type="match status" value="1"/>
</dbReference>
<proteinExistence type="predicted"/>
<gene>
    <name evidence="2" type="ORF">TMUPMC115_0922</name>
</gene>
<dbReference type="InterPro" id="IPR010982">
    <property type="entry name" value="Lambda_DNA-bd_dom_sf"/>
</dbReference>
<dbReference type="RefSeq" id="WP_038025821.1">
    <property type="nucleotide sequence ID" value="NZ_JPVU01000098.1"/>
</dbReference>
<dbReference type="PROSITE" id="PS50943">
    <property type="entry name" value="HTH_CROC1"/>
    <property type="match status" value="1"/>
</dbReference>
<name>A0A091C6Y9_9ENTE</name>
<dbReference type="Pfam" id="PF01381">
    <property type="entry name" value="HTH_3"/>
    <property type="match status" value="1"/>
</dbReference>
<comment type="caution">
    <text evidence="2">The sequence shown here is derived from an EMBL/GenBank/DDBJ whole genome shotgun (WGS) entry which is preliminary data.</text>
</comment>
<dbReference type="GO" id="GO:0003677">
    <property type="term" value="F:DNA binding"/>
    <property type="evidence" value="ECO:0007669"/>
    <property type="project" value="InterPro"/>
</dbReference>
<dbReference type="Gene3D" id="1.10.260.40">
    <property type="entry name" value="lambda repressor-like DNA-binding domains"/>
    <property type="match status" value="1"/>
</dbReference>
<dbReference type="SMART" id="SM00530">
    <property type="entry name" value="HTH_XRE"/>
    <property type="match status" value="1"/>
</dbReference>
<evidence type="ECO:0000313" key="2">
    <source>
        <dbReference type="EMBL" id="KFN92410.1"/>
    </source>
</evidence>
<dbReference type="AlphaFoldDB" id="A0A091C6Y9"/>
<evidence type="ECO:0000259" key="1">
    <source>
        <dbReference type="PROSITE" id="PS50943"/>
    </source>
</evidence>
<evidence type="ECO:0000313" key="3">
    <source>
        <dbReference type="Proteomes" id="UP000029380"/>
    </source>
</evidence>
<dbReference type="PATRIC" id="fig|1302649.3.peg.924"/>
<sequence length="68" mass="7973">MKQVFQNFIKEQKGDKTQSQFAKEIGISRTYINDLIQGKRNVSIETLEKMANKMGYSVEIKFIKKRLC</sequence>
<feature type="domain" description="HTH cro/C1-type" evidence="1">
    <location>
        <begin position="17"/>
        <end position="61"/>
    </location>
</feature>
<dbReference type="CDD" id="cd00093">
    <property type="entry name" value="HTH_XRE"/>
    <property type="match status" value="1"/>
</dbReference>